<evidence type="ECO:0000256" key="3">
    <source>
        <dbReference type="ARBA" id="ARBA00022670"/>
    </source>
</evidence>
<keyword evidence="9" id="KW-1185">Reference proteome</keyword>
<dbReference type="InterPro" id="IPR027478">
    <property type="entry name" value="LdcA_N"/>
</dbReference>
<keyword evidence="4" id="KW-0378">Hydrolase</keyword>
<feature type="domain" description="LD-carboxypeptidase N-terminal" evidence="6">
    <location>
        <begin position="4"/>
        <end position="103"/>
    </location>
</feature>
<organism evidence="8 9">
    <name type="scientific">Catenisphaera adipataccumulans</name>
    <dbReference type="NCBI Taxonomy" id="700500"/>
    <lineage>
        <taxon>Bacteria</taxon>
        <taxon>Bacillati</taxon>
        <taxon>Bacillota</taxon>
        <taxon>Erysipelotrichia</taxon>
        <taxon>Erysipelotrichales</taxon>
        <taxon>Erysipelotrichaceae</taxon>
        <taxon>Catenisphaera</taxon>
    </lineage>
</organism>
<proteinExistence type="inferred from homology"/>
<dbReference type="Pfam" id="PF02016">
    <property type="entry name" value="Peptidase_S66"/>
    <property type="match status" value="1"/>
</dbReference>
<evidence type="ECO:0000259" key="7">
    <source>
        <dbReference type="Pfam" id="PF17676"/>
    </source>
</evidence>
<dbReference type="SUPFAM" id="SSF141986">
    <property type="entry name" value="LD-carboxypeptidase A C-terminal domain-like"/>
    <property type="match status" value="1"/>
</dbReference>
<keyword evidence="2 8" id="KW-0121">Carboxypeptidase</keyword>
<sequence>MKSIGLIGLSDPCQNRPRIIETKTFLESLGHTVSVSPLLYKQTAGRERAKLWNEWMGKYDFLFDVSGGDLANETIPYLYFDRYASSQTIFCGYSDLTCVLNVLGPMRPCLLFQIVGNANRRALARALNGDWSELVIGQGYGGNIRCFLKLAGTPYMPDLTGSPLYLESRSGDAFRIRSYFAQLAMMGIFERISGLYLGTFTELNDEDCLRKIAGQYTHVTASGLPFGHENRSKAVWIGGSYGSW</sequence>
<gene>
    <name evidence="8" type="ORF">HNQ47_001488</name>
</gene>
<dbReference type="Gene3D" id="3.50.30.60">
    <property type="entry name" value="LD-carboxypeptidase A C-terminal domain-like"/>
    <property type="match status" value="1"/>
</dbReference>
<dbReference type="InterPro" id="IPR027461">
    <property type="entry name" value="Carboxypeptidase_A_C_sf"/>
</dbReference>
<evidence type="ECO:0000256" key="5">
    <source>
        <dbReference type="ARBA" id="ARBA00022825"/>
    </source>
</evidence>
<evidence type="ECO:0000313" key="8">
    <source>
        <dbReference type="EMBL" id="MBB5183466.1"/>
    </source>
</evidence>
<reference evidence="8 9" key="1">
    <citation type="submission" date="2020-08" db="EMBL/GenBank/DDBJ databases">
        <title>Genomic Encyclopedia of Type Strains, Phase IV (KMG-IV): sequencing the most valuable type-strain genomes for metagenomic binning, comparative biology and taxonomic classification.</title>
        <authorList>
            <person name="Goeker M."/>
        </authorList>
    </citation>
    <scope>NUCLEOTIDE SEQUENCE [LARGE SCALE GENOMIC DNA]</scope>
    <source>
        <strain evidence="8 9">DSM 25799</strain>
    </source>
</reference>
<comment type="similarity">
    <text evidence="1">Belongs to the peptidase S66 family.</text>
</comment>
<dbReference type="PANTHER" id="PTHR30237:SF2">
    <property type="entry name" value="MUREIN TETRAPEPTIDE CARBOXYPEPTIDASE"/>
    <property type="match status" value="1"/>
</dbReference>
<dbReference type="EMBL" id="JACHHK010000005">
    <property type="protein sequence ID" value="MBB5183466.1"/>
    <property type="molecule type" value="Genomic_DNA"/>
</dbReference>
<dbReference type="InterPro" id="IPR040921">
    <property type="entry name" value="Peptidase_S66C"/>
</dbReference>
<dbReference type="GO" id="GO:0004180">
    <property type="term" value="F:carboxypeptidase activity"/>
    <property type="evidence" value="ECO:0007669"/>
    <property type="project" value="UniProtKB-KW"/>
</dbReference>
<dbReference type="InterPro" id="IPR040449">
    <property type="entry name" value="Peptidase_S66_N"/>
</dbReference>
<evidence type="ECO:0000259" key="6">
    <source>
        <dbReference type="Pfam" id="PF02016"/>
    </source>
</evidence>
<dbReference type="GO" id="GO:0008236">
    <property type="term" value="F:serine-type peptidase activity"/>
    <property type="evidence" value="ECO:0007669"/>
    <property type="project" value="UniProtKB-KW"/>
</dbReference>
<name>A0A7W8CY07_9FIRM</name>
<dbReference type="SUPFAM" id="SSF52317">
    <property type="entry name" value="Class I glutamine amidotransferase-like"/>
    <property type="match status" value="1"/>
</dbReference>
<keyword evidence="3" id="KW-0645">Protease</keyword>
<evidence type="ECO:0000256" key="1">
    <source>
        <dbReference type="ARBA" id="ARBA00010233"/>
    </source>
</evidence>
<protein>
    <submittedName>
        <fullName evidence="8">Muramoyltetrapeptide carboxypeptidase LdcA involved in peptidoglycan recycling</fullName>
    </submittedName>
</protein>
<dbReference type="AlphaFoldDB" id="A0A7W8CY07"/>
<accession>A0A7W8CY07</accession>
<dbReference type="InterPro" id="IPR003507">
    <property type="entry name" value="S66_fam"/>
</dbReference>
<evidence type="ECO:0000256" key="2">
    <source>
        <dbReference type="ARBA" id="ARBA00022645"/>
    </source>
</evidence>
<dbReference type="InterPro" id="IPR029062">
    <property type="entry name" value="Class_I_gatase-like"/>
</dbReference>
<dbReference type="PANTHER" id="PTHR30237">
    <property type="entry name" value="MURAMOYLTETRAPEPTIDE CARBOXYPEPTIDASE"/>
    <property type="match status" value="1"/>
</dbReference>
<dbReference type="GO" id="GO:0006508">
    <property type="term" value="P:proteolysis"/>
    <property type="evidence" value="ECO:0007669"/>
    <property type="project" value="UniProtKB-KW"/>
</dbReference>
<evidence type="ECO:0000256" key="4">
    <source>
        <dbReference type="ARBA" id="ARBA00022801"/>
    </source>
</evidence>
<feature type="domain" description="LD-carboxypeptidase C-terminal" evidence="7">
    <location>
        <begin position="137"/>
        <end position="239"/>
    </location>
</feature>
<dbReference type="RefSeq" id="WP_183328757.1">
    <property type="nucleotide sequence ID" value="NZ_JACHHK010000005.1"/>
</dbReference>
<dbReference type="Pfam" id="PF17676">
    <property type="entry name" value="Peptidase_S66C"/>
    <property type="match status" value="1"/>
</dbReference>
<keyword evidence="5" id="KW-0720">Serine protease</keyword>
<dbReference type="Gene3D" id="3.40.50.10740">
    <property type="entry name" value="Class I glutamine amidotransferase-like"/>
    <property type="match status" value="1"/>
</dbReference>
<dbReference type="Proteomes" id="UP000539953">
    <property type="component" value="Unassembled WGS sequence"/>
</dbReference>
<comment type="caution">
    <text evidence="8">The sequence shown here is derived from an EMBL/GenBank/DDBJ whole genome shotgun (WGS) entry which is preliminary data.</text>
</comment>
<evidence type="ECO:0000313" key="9">
    <source>
        <dbReference type="Proteomes" id="UP000539953"/>
    </source>
</evidence>